<dbReference type="AlphaFoldDB" id="A0A193QHG4"/>
<accession>A0A193QHG4</accession>
<gene>
    <name evidence="1" type="ORF">SGGMMB4_01819</name>
</gene>
<dbReference type="EMBL" id="LN854557">
    <property type="protein sequence ID" value="CRL44622.1"/>
    <property type="molecule type" value="Genomic_DNA"/>
</dbReference>
<name>A0A193QHG4_SODGM</name>
<reference evidence="1 2" key="1">
    <citation type="submission" date="2015-05" db="EMBL/GenBank/DDBJ databases">
        <authorList>
            <person name="Goodhead I."/>
        </authorList>
    </citation>
    <scope>NUCLEOTIDE SEQUENCE [LARGE SCALE GENOMIC DNA]</scope>
    <source>
        <strain evidence="2">morsitans</strain>
    </source>
</reference>
<sequence length="141" mass="15992">MPLAQLPRTYCLPARKEERWRNPFFDSSSPQALHPEKKEITRYNYDVDGNLTLCVYPDGGQFTLNYFNAGGNTPECPTDPLGFCRFAAEVSFEIPPCDTPTSQIRRINYNMARSPATAQRCCPMTQWCFAARRPISSSISL</sequence>
<dbReference type="Proteomes" id="UP000245838">
    <property type="component" value="Chromosome sggmmb4_Chromosome"/>
</dbReference>
<proteinExistence type="predicted"/>
<organism evidence="1 2">
    <name type="scientific">Sodalis glossinidius (strain morsitans)</name>
    <dbReference type="NCBI Taxonomy" id="343509"/>
    <lineage>
        <taxon>Bacteria</taxon>
        <taxon>Pseudomonadati</taxon>
        <taxon>Pseudomonadota</taxon>
        <taxon>Gammaproteobacteria</taxon>
        <taxon>Enterobacterales</taxon>
        <taxon>Bruguierivoracaceae</taxon>
        <taxon>Sodalis</taxon>
    </lineage>
</organism>
<protein>
    <submittedName>
        <fullName evidence="1">Uncharacterized protein</fullName>
    </submittedName>
</protein>
<evidence type="ECO:0000313" key="2">
    <source>
        <dbReference type="Proteomes" id="UP000245838"/>
    </source>
</evidence>
<evidence type="ECO:0000313" key="1">
    <source>
        <dbReference type="EMBL" id="CRL44622.1"/>
    </source>
</evidence>